<dbReference type="Proteomes" id="UP000283841">
    <property type="component" value="Unassembled WGS sequence"/>
</dbReference>
<dbReference type="GO" id="GO:0005739">
    <property type="term" value="C:mitochondrion"/>
    <property type="evidence" value="ECO:0007669"/>
    <property type="project" value="TreeGrafter"/>
</dbReference>
<reference evidence="5 6" key="1">
    <citation type="journal article" date="2018" name="Front. Microbiol.">
        <title>Genomic and genetic insights into a cosmopolitan fungus, Paecilomyces variotii (Eurotiales).</title>
        <authorList>
            <person name="Urquhart A.S."/>
            <person name="Mondo S.J."/>
            <person name="Makela M.R."/>
            <person name="Hane J.K."/>
            <person name="Wiebenga A."/>
            <person name="He G."/>
            <person name="Mihaltcheva S."/>
            <person name="Pangilinan J."/>
            <person name="Lipzen A."/>
            <person name="Barry K."/>
            <person name="de Vries R.P."/>
            <person name="Grigoriev I.V."/>
            <person name="Idnurm A."/>
        </authorList>
    </citation>
    <scope>NUCLEOTIDE SEQUENCE [LARGE SCALE GENOMIC DNA]</scope>
    <source>
        <strain evidence="5 6">CBS 101075</strain>
    </source>
</reference>
<organism evidence="5 6">
    <name type="scientific">Byssochlamys spectabilis</name>
    <name type="common">Paecilomyces variotii</name>
    <dbReference type="NCBI Taxonomy" id="264951"/>
    <lineage>
        <taxon>Eukaryota</taxon>
        <taxon>Fungi</taxon>
        <taxon>Dikarya</taxon>
        <taxon>Ascomycota</taxon>
        <taxon>Pezizomycotina</taxon>
        <taxon>Eurotiomycetes</taxon>
        <taxon>Eurotiomycetidae</taxon>
        <taxon>Eurotiales</taxon>
        <taxon>Thermoascaceae</taxon>
        <taxon>Paecilomyces</taxon>
    </lineage>
</organism>
<keyword evidence="2 3" id="KW-0175">Coiled coil</keyword>
<dbReference type="RefSeq" id="XP_028489619.1">
    <property type="nucleotide sequence ID" value="XM_028628533.1"/>
</dbReference>
<protein>
    <submittedName>
        <fullName evidence="5">OPA3 domain protein</fullName>
    </submittedName>
</protein>
<evidence type="ECO:0000256" key="2">
    <source>
        <dbReference type="ARBA" id="ARBA00023054"/>
    </source>
</evidence>
<dbReference type="Pfam" id="PF07047">
    <property type="entry name" value="OPA3"/>
    <property type="match status" value="1"/>
</dbReference>
<dbReference type="GeneID" id="39597810"/>
<comment type="caution">
    <text evidence="5">The sequence shown here is derived from an EMBL/GenBank/DDBJ whole genome shotgun (WGS) entry which is preliminary data.</text>
</comment>
<dbReference type="PANTHER" id="PTHR12499">
    <property type="entry name" value="OPTIC ATROPHY 3 PROTEIN OPA3"/>
    <property type="match status" value="1"/>
</dbReference>
<keyword evidence="6" id="KW-1185">Reference proteome</keyword>
<sequence>MSLTLKLSSLFIRTLSKPIANRLKAQAREHERFRRMCVSLAQALHRFDMRLRLGAIRDTTAAERKAAKDAADAAVKKLQPTAPTVKTEAEAKAEEAAAAKAKEAALEAEKQPPKPRIRPLSESKAIDSGANFISETFLFLVAGGTIVFETWRSRRKESTRREDVESRLSDLEESEKAARKALVALEREILELKGKNGTAAKDHKRILPREVWEVEEKEEKEEAQNQSWLSYVTSFFSFGQGQPSGPESADQASETSKSVVDKLSPHSPVPVAAHKSLEQPKSS</sequence>
<evidence type="ECO:0000256" key="3">
    <source>
        <dbReference type="SAM" id="Coils"/>
    </source>
</evidence>
<dbReference type="GO" id="GO:0019216">
    <property type="term" value="P:regulation of lipid metabolic process"/>
    <property type="evidence" value="ECO:0007669"/>
    <property type="project" value="TreeGrafter"/>
</dbReference>
<dbReference type="VEuPathDB" id="FungiDB:C8Q69DRAFT_43441"/>
<dbReference type="InterPro" id="IPR010754">
    <property type="entry name" value="OPA3-like"/>
</dbReference>
<evidence type="ECO:0000313" key="5">
    <source>
        <dbReference type="EMBL" id="RWQ99974.1"/>
    </source>
</evidence>
<evidence type="ECO:0000256" key="1">
    <source>
        <dbReference type="ARBA" id="ARBA00007584"/>
    </source>
</evidence>
<evidence type="ECO:0000256" key="4">
    <source>
        <dbReference type="SAM" id="MobiDB-lite"/>
    </source>
</evidence>
<feature type="region of interest" description="Disordered" evidence="4">
    <location>
        <begin position="84"/>
        <end position="120"/>
    </location>
</feature>
<gene>
    <name evidence="5" type="ORF">C8Q69DRAFT_43441</name>
</gene>
<dbReference type="AlphaFoldDB" id="A0A443I7A4"/>
<dbReference type="PANTHER" id="PTHR12499:SF0">
    <property type="entry name" value="OPTIC ATROPHY 3 PROTEIN"/>
    <property type="match status" value="1"/>
</dbReference>
<proteinExistence type="inferred from homology"/>
<accession>A0A443I7A4</accession>
<evidence type="ECO:0000313" key="6">
    <source>
        <dbReference type="Proteomes" id="UP000283841"/>
    </source>
</evidence>
<feature type="coiled-coil region" evidence="3">
    <location>
        <begin position="154"/>
        <end position="195"/>
    </location>
</feature>
<dbReference type="EMBL" id="RCNU01000001">
    <property type="protein sequence ID" value="RWQ99974.1"/>
    <property type="molecule type" value="Genomic_DNA"/>
</dbReference>
<feature type="compositionally biased region" description="Basic and acidic residues" evidence="4">
    <location>
        <begin position="87"/>
        <end position="112"/>
    </location>
</feature>
<comment type="similarity">
    <text evidence="1">Belongs to the OPA3 family.</text>
</comment>
<feature type="compositionally biased region" description="Polar residues" evidence="4">
    <location>
        <begin position="239"/>
        <end position="258"/>
    </location>
</feature>
<name>A0A443I7A4_BYSSP</name>
<feature type="region of interest" description="Disordered" evidence="4">
    <location>
        <begin position="239"/>
        <end position="283"/>
    </location>
</feature>